<dbReference type="KEGG" id="sla:SERLADRAFT_476352"/>
<name>F8P7A2_SERL9</name>
<dbReference type="EMBL" id="GL945439">
    <property type="protein sequence ID" value="EGO21318.1"/>
    <property type="molecule type" value="Genomic_DNA"/>
</dbReference>
<evidence type="ECO:0000313" key="2">
    <source>
        <dbReference type="EMBL" id="EGO21318.1"/>
    </source>
</evidence>
<dbReference type="Proteomes" id="UP000008064">
    <property type="component" value="Unassembled WGS sequence"/>
</dbReference>
<proteinExistence type="predicted"/>
<sequence>MTHNHKNDGSMGRSGNSGYYRPSALRPGPYQDALNTSFAQLFGGQMRALRMKS</sequence>
<reference evidence="2" key="1">
    <citation type="submission" date="2011-04" db="EMBL/GenBank/DDBJ databases">
        <title>Evolution of plant cell wall degrading machinery underlies the functional diversity of forest fungi.</title>
        <authorList>
            <consortium name="US DOE Joint Genome Institute (JGI-PGF)"/>
            <person name="Eastwood D.C."/>
            <person name="Floudas D."/>
            <person name="Binder M."/>
            <person name="Majcherczyk A."/>
            <person name="Schneider P."/>
            <person name="Aerts A."/>
            <person name="Asiegbu F.O."/>
            <person name="Baker S.E."/>
            <person name="Barry K."/>
            <person name="Bendiksby M."/>
            <person name="Blumentritt M."/>
            <person name="Coutinho P.M."/>
            <person name="Cullen D."/>
            <person name="Cullen D."/>
            <person name="Gathman A."/>
            <person name="Goodell B."/>
            <person name="Henrissat B."/>
            <person name="Ihrmark K."/>
            <person name="Kauserud H."/>
            <person name="Kohler A."/>
            <person name="LaButti K."/>
            <person name="Lapidus A."/>
            <person name="Lavin J.L."/>
            <person name="Lee Y.-H."/>
            <person name="Lindquist E."/>
            <person name="Lilly W."/>
            <person name="Lucas S."/>
            <person name="Morin E."/>
            <person name="Murat C."/>
            <person name="Oguiza J.A."/>
            <person name="Park J."/>
            <person name="Pisabarro A.G."/>
            <person name="Riley R."/>
            <person name="Rosling A."/>
            <person name="Salamov A."/>
            <person name="Schmidt O."/>
            <person name="Schmutz J."/>
            <person name="Skrede I."/>
            <person name="Stenlid J."/>
            <person name="Wiebenga A."/>
            <person name="Xie X."/>
            <person name="Kues U."/>
            <person name="Hibbett D.S."/>
            <person name="Hoffmeister D."/>
            <person name="Hogberg N."/>
            <person name="Martin F."/>
            <person name="Grigoriev I.V."/>
            <person name="Watkinson S.C."/>
        </authorList>
    </citation>
    <scope>NUCLEOTIDE SEQUENCE</scope>
    <source>
        <strain evidence="2">S7.9</strain>
    </source>
</reference>
<dbReference type="GeneID" id="18820792"/>
<dbReference type="RefSeq" id="XP_007322275.1">
    <property type="nucleotide sequence ID" value="XM_007322213.1"/>
</dbReference>
<gene>
    <name evidence="2" type="ORF">SERLADRAFT_476352</name>
</gene>
<protein>
    <submittedName>
        <fullName evidence="2">Uncharacterized protein</fullName>
    </submittedName>
</protein>
<feature type="region of interest" description="Disordered" evidence="1">
    <location>
        <begin position="1"/>
        <end position="26"/>
    </location>
</feature>
<dbReference type="AlphaFoldDB" id="F8P7A2"/>
<accession>F8P7A2</accession>
<organism>
    <name type="scientific">Serpula lacrymans var. lacrymans (strain S7.9)</name>
    <name type="common">Dry rot fungus</name>
    <dbReference type="NCBI Taxonomy" id="578457"/>
    <lineage>
        <taxon>Eukaryota</taxon>
        <taxon>Fungi</taxon>
        <taxon>Dikarya</taxon>
        <taxon>Basidiomycota</taxon>
        <taxon>Agaricomycotina</taxon>
        <taxon>Agaricomycetes</taxon>
        <taxon>Agaricomycetidae</taxon>
        <taxon>Boletales</taxon>
        <taxon>Coniophorineae</taxon>
        <taxon>Serpulaceae</taxon>
        <taxon>Serpula</taxon>
    </lineage>
</organism>
<dbReference type="HOGENOM" id="CLU_3129989_0_0_1"/>
<evidence type="ECO:0000256" key="1">
    <source>
        <dbReference type="SAM" id="MobiDB-lite"/>
    </source>
</evidence>